<dbReference type="Gene3D" id="2.20.200.10">
    <property type="entry name" value="Outer membrane efflux proteins (OEP)"/>
    <property type="match status" value="1"/>
</dbReference>
<feature type="region of interest" description="Disordered" evidence="4">
    <location>
        <begin position="127"/>
        <end position="150"/>
    </location>
</feature>
<reference evidence="5 6" key="1">
    <citation type="journal article" date="2024" name="Chem. Sci.">
        <title>Discovery of megapolipeptins by genome mining of a Burkholderiales bacteria collection.</title>
        <authorList>
            <person name="Paulo B.S."/>
            <person name="Recchia M.J.J."/>
            <person name="Lee S."/>
            <person name="Fergusson C.H."/>
            <person name="Romanowski S.B."/>
            <person name="Hernandez A."/>
            <person name="Krull N."/>
            <person name="Liu D.Y."/>
            <person name="Cavanagh H."/>
            <person name="Bos A."/>
            <person name="Gray C.A."/>
            <person name="Murphy B.T."/>
            <person name="Linington R.G."/>
            <person name="Eustaquio A.S."/>
        </authorList>
    </citation>
    <scope>NUCLEOTIDE SEQUENCE [LARGE SCALE GENOMIC DNA]</scope>
    <source>
        <strain evidence="5 6">RL17-374-BIF-D</strain>
    </source>
</reference>
<dbReference type="SUPFAM" id="SSF56954">
    <property type="entry name" value="Outer membrane efflux proteins (OEP)"/>
    <property type="match status" value="1"/>
</dbReference>
<name>A0ABW9CME4_9BURK</name>
<evidence type="ECO:0000256" key="1">
    <source>
        <dbReference type="ARBA" id="ARBA00007613"/>
    </source>
</evidence>
<comment type="similarity">
    <text evidence="1 2">Belongs to the outer membrane factor (OMF) (TC 1.B.17) family.</text>
</comment>
<feature type="chain" id="PRO_5044983788" evidence="2">
    <location>
        <begin position="21"/>
        <end position="525"/>
    </location>
</feature>
<evidence type="ECO:0000256" key="2">
    <source>
        <dbReference type="RuleBase" id="RU362097"/>
    </source>
</evidence>
<dbReference type="Gene3D" id="1.20.1600.10">
    <property type="entry name" value="Outer membrane efflux proteins (OEP)"/>
    <property type="match status" value="1"/>
</dbReference>
<dbReference type="PROSITE" id="PS51257">
    <property type="entry name" value="PROKAR_LIPOPROTEIN"/>
    <property type="match status" value="1"/>
</dbReference>
<dbReference type="Proteomes" id="UP001629462">
    <property type="component" value="Unassembled WGS sequence"/>
</dbReference>
<dbReference type="InterPro" id="IPR010131">
    <property type="entry name" value="MdtP/NodT-like"/>
</dbReference>
<keyword evidence="2" id="KW-0732">Signal</keyword>
<feature type="coiled-coil region" evidence="3">
    <location>
        <begin position="223"/>
        <end position="286"/>
    </location>
</feature>
<dbReference type="PANTHER" id="PTHR30203:SF25">
    <property type="entry name" value="OUTER MEMBRANE PROTEIN-RELATED"/>
    <property type="match status" value="1"/>
</dbReference>
<evidence type="ECO:0000313" key="5">
    <source>
        <dbReference type="EMBL" id="MFM0519072.1"/>
    </source>
</evidence>
<evidence type="ECO:0000256" key="4">
    <source>
        <dbReference type="SAM" id="MobiDB-lite"/>
    </source>
</evidence>
<keyword evidence="3" id="KW-0175">Coiled coil</keyword>
<keyword evidence="2" id="KW-1134">Transmembrane beta strand</keyword>
<dbReference type="InterPro" id="IPR003423">
    <property type="entry name" value="OMP_efflux"/>
</dbReference>
<dbReference type="PANTHER" id="PTHR30203">
    <property type="entry name" value="OUTER MEMBRANE CATION EFFLUX PROTEIN"/>
    <property type="match status" value="1"/>
</dbReference>
<dbReference type="EMBL" id="JAQQDB010000014">
    <property type="protein sequence ID" value="MFM0519072.1"/>
    <property type="molecule type" value="Genomic_DNA"/>
</dbReference>
<organism evidence="5 6">
    <name type="scientific">Caballeronia jiangsuensis</name>
    <dbReference type="NCBI Taxonomy" id="1458357"/>
    <lineage>
        <taxon>Bacteria</taxon>
        <taxon>Pseudomonadati</taxon>
        <taxon>Pseudomonadota</taxon>
        <taxon>Betaproteobacteria</taxon>
        <taxon>Burkholderiales</taxon>
        <taxon>Burkholderiaceae</taxon>
        <taxon>Caballeronia</taxon>
    </lineage>
</organism>
<comment type="subcellular location">
    <subcellularLocation>
        <location evidence="2">Cell membrane</location>
        <topology evidence="2">Lipid-anchor</topology>
    </subcellularLocation>
</comment>
<dbReference type="Pfam" id="PF02321">
    <property type="entry name" value="OEP"/>
    <property type="match status" value="2"/>
</dbReference>
<evidence type="ECO:0000313" key="6">
    <source>
        <dbReference type="Proteomes" id="UP001629462"/>
    </source>
</evidence>
<dbReference type="RefSeq" id="WP_250486649.1">
    <property type="nucleotide sequence ID" value="NZ_JAQQDB010000014.1"/>
</dbReference>
<comment type="caution">
    <text evidence="5">The sequence shown here is derived from an EMBL/GenBank/DDBJ whole genome shotgun (WGS) entry which is preliminary data.</text>
</comment>
<keyword evidence="2" id="KW-0449">Lipoprotein</keyword>
<evidence type="ECO:0000256" key="3">
    <source>
        <dbReference type="SAM" id="Coils"/>
    </source>
</evidence>
<gene>
    <name evidence="5" type="ORF">PQR08_16735</name>
</gene>
<keyword evidence="2" id="KW-0472">Membrane</keyword>
<keyword evidence="2" id="KW-0812">Transmembrane</keyword>
<protein>
    <submittedName>
        <fullName evidence="5">Efflux transporter outer membrane subunit</fullName>
    </submittedName>
</protein>
<feature type="compositionally biased region" description="Polar residues" evidence="4">
    <location>
        <begin position="129"/>
        <end position="138"/>
    </location>
</feature>
<sequence length="525" mass="55873">MCLKRTVRASLSVIALLGLAACSVGPDFRSPEVTPPPRSLSMSANDVPSRLTDQRLNPAWWTLLNDPLLTSLEARAAAQNLDLRSAQARIGQSRARLRIAGADLYPTISANASELRERASPNGILKLSGPSSPVSATAANGADPYGTSSLSGSGGAAPYNLWQYGFDASWELDLWGRVRRTRESALATAEATELEAEGVRVSVSAEVARTYLELRGVQSTLGIARKNQDIARASLRLAKHREDEGVATHYDSASAAAQMATVSASIPELERQVSALMNALALLVDEAPHALDDELAKTADVPAPPDSVPVGLPSELAHRRPDILRAEAELHAATADIGAAKANFYPTVSLTGSFGIQALKFSEAGDWSARQFAFGPVLHLPIFEGGRLVGTLALTKARQQEAAIQYQRTVLGAWHEVDDAITAYRSDQLRNMQLSIAVDENRIAFETAKNRYGQGASTFLSVLIAQRDLLASETALSQSQTNVSVSLVKLYKALGGGWDAPEGGSGSYARATIERPVSVRRAAGG</sequence>
<proteinExistence type="inferred from homology"/>
<keyword evidence="6" id="KW-1185">Reference proteome</keyword>
<feature type="signal peptide" evidence="2">
    <location>
        <begin position="1"/>
        <end position="20"/>
    </location>
</feature>
<keyword evidence="2" id="KW-0564">Palmitate</keyword>
<accession>A0ABW9CME4</accession>
<dbReference type="NCBIfam" id="TIGR01845">
    <property type="entry name" value="outer_NodT"/>
    <property type="match status" value="1"/>
</dbReference>